<dbReference type="NCBIfam" id="NF003685">
    <property type="entry name" value="PRK05305.2-5"/>
    <property type="match status" value="1"/>
</dbReference>
<keyword evidence="14" id="KW-1185">Reference proteome</keyword>
<keyword evidence="12" id="KW-1133">Transmembrane helix</keyword>
<organism evidence="13 14">
    <name type="scientific">Geoalkalibacter subterraneus</name>
    <dbReference type="NCBI Taxonomy" id="483547"/>
    <lineage>
        <taxon>Bacteria</taxon>
        <taxon>Pseudomonadati</taxon>
        <taxon>Thermodesulfobacteriota</taxon>
        <taxon>Desulfuromonadia</taxon>
        <taxon>Desulfuromonadales</taxon>
        <taxon>Geoalkalibacteraceae</taxon>
        <taxon>Geoalkalibacter</taxon>
    </lineage>
</organism>
<comment type="catalytic activity">
    <reaction evidence="11">
        <text>a 1,2-diacyl-sn-glycero-3-phospho-L-serine + H(+) = a 1,2-diacyl-sn-glycero-3-phosphoethanolamine + CO2</text>
        <dbReference type="Rhea" id="RHEA:20828"/>
        <dbReference type="ChEBI" id="CHEBI:15378"/>
        <dbReference type="ChEBI" id="CHEBI:16526"/>
        <dbReference type="ChEBI" id="CHEBI:57262"/>
        <dbReference type="ChEBI" id="CHEBI:64612"/>
        <dbReference type="EC" id="4.1.1.65"/>
    </reaction>
</comment>
<comment type="subunit">
    <text evidence="11">Heterodimer of a large membrane-associated beta subunit and a small pyruvoyl-containing alpha subunit.</text>
</comment>
<proteinExistence type="inferred from homology"/>
<comment type="PTM">
    <text evidence="11">Is synthesized initially as an inactive proenzyme. Formation of the active enzyme involves a self-maturation process in which the active site pyruvoyl group is generated from an internal serine residue via an autocatalytic post-translational modification. Two non-identical subunits are generated from the proenzyme in this reaction, and the pyruvate is formed at the N-terminus of the alpha chain, which is derived from the carboxyl end of the proenzyme. The post-translation cleavage follows an unusual pathway, termed non-hydrolytic serinolysis, in which the side chain hydroxyl group of the serine supplies its oxygen atom to form the C-terminus of the beta chain, while the remainder of the serine residue undergoes an oxidative deamination to produce ammonia and the pyruvoyl prosthetic group on the alpha chain.</text>
</comment>
<dbReference type="PANTHER" id="PTHR35809">
    <property type="entry name" value="ARCHAETIDYLSERINE DECARBOXYLASE PROENZYME-RELATED"/>
    <property type="match status" value="1"/>
</dbReference>
<accession>A0A0B5FTL0</accession>
<feature type="modified residue" description="Pyruvic acid (Ser); by autocatalysis" evidence="11">
    <location>
        <position position="183"/>
    </location>
</feature>
<evidence type="ECO:0000256" key="5">
    <source>
        <dbReference type="ARBA" id="ARBA00023136"/>
    </source>
</evidence>
<reference evidence="13 14" key="1">
    <citation type="journal article" date="2015" name="Genome Announc.">
        <title>Genomes of Geoalkalibacter ferrihydriticus Z-0531T and Geoalkalibacter subterraneus Red1T, Two Haloalkaliphilic Metal-Reducing Deltaproteobacteria.</title>
        <authorList>
            <person name="Badalamenti J.P."/>
            <person name="Krajmalnik-Brown R."/>
            <person name="Torres C.I."/>
            <person name="Bond D.R."/>
        </authorList>
    </citation>
    <scope>NUCLEOTIDE SEQUENCE [LARGE SCALE GENOMIC DNA]</scope>
    <source>
        <strain evidence="13 14">Red1</strain>
    </source>
</reference>
<evidence type="ECO:0000256" key="10">
    <source>
        <dbReference type="ARBA" id="ARBA00023317"/>
    </source>
</evidence>
<feature type="site" description="Cleavage (non-hydrolytic); by autocatalysis" evidence="11">
    <location>
        <begin position="182"/>
        <end position="183"/>
    </location>
</feature>
<comment type="function">
    <text evidence="11">Catalyzes the formation of phosphatidylethanolamine (PtdEtn) from phosphatidylserine (PtdSer).</text>
</comment>
<keyword evidence="2 11" id="KW-0444">Lipid biosynthesis</keyword>
<dbReference type="EMBL" id="CP010311">
    <property type="protein sequence ID" value="AJF06966.1"/>
    <property type="molecule type" value="Genomic_DNA"/>
</dbReference>
<keyword evidence="4 11" id="KW-0443">Lipid metabolism</keyword>
<dbReference type="GO" id="GO:0004609">
    <property type="term" value="F:phosphatidylserine decarboxylase activity"/>
    <property type="evidence" value="ECO:0007669"/>
    <property type="project" value="UniProtKB-UniRule"/>
</dbReference>
<keyword evidence="7 11" id="KW-0594">Phospholipid biosynthesis</keyword>
<comment type="similarity">
    <text evidence="11">Belongs to the phosphatidylserine decarboxylase family. PSD-A subfamily.</text>
</comment>
<keyword evidence="9 11" id="KW-1208">Phospholipid metabolism</keyword>
<evidence type="ECO:0000256" key="1">
    <source>
        <dbReference type="ARBA" id="ARBA00022475"/>
    </source>
</evidence>
<dbReference type="STRING" id="483547.GSUB_10910"/>
<gene>
    <name evidence="11" type="primary">psd</name>
    <name evidence="13" type="ORF">GSUB_10910</name>
</gene>
<dbReference type="EC" id="4.1.1.65" evidence="11"/>
<dbReference type="HOGENOM" id="CLU_072492_0_0_7"/>
<evidence type="ECO:0000256" key="8">
    <source>
        <dbReference type="ARBA" id="ARBA00023239"/>
    </source>
</evidence>
<feature type="chain" id="PRO_5023275509" description="Phosphatidylserine decarboxylase alpha chain" evidence="11">
    <location>
        <begin position="183"/>
        <end position="214"/>
    </location>
</feature>
<dbReference type="UniPathway" id="UPA00558">
    <property type="reaction ID" value="UER00616"/>
</dbReference>
<evidence type="ECO:0000256" key="11">
    <source>
        <dbReference type="HAMAP-Rule" id="MF_00664"/>
    </source>
</evidence>
<dbReference type="Pfam" id="PF02666">
    <property type="entry name" value="PS_Dcarbxylase"/>
    <property type="match status" value="1"/>
</dbReference>
<keyword evidence="8 11" id="KW-0456">Lyase</keyword>
<dbReference type="NCBIfam" id="NF003678">
    <property type="entry name" value="PRK05305.1-2"/>
    <property type="match status" value="1"/>
</dbReference>
<evidence type="ECO:0000313" key="14">
    <source>
        <dbReference type="Proteomes" id="UP000035036"/>
    </source>
</evidence>
<dbReference type="AlphaFoldDB" id="A0A0B5FTL0"/>
<dbReference type="OrthoDB" id="9790893at2"/>
<comment type="subcellular location">
    <subcellularLocation>
        <location evidence="11">Cell membrane</location>
        <topology evidence="11">Peripheral membrane protein</topology>
    </subcellularLocation>
</comment>
<evidence type="ECO:0000256" key="9">
    <source>
        <dbReference type="ARBA" id="ARBA00023264"/>
    </source>
</evidence>
<dbReference type="PANTHER" id="PTHR35809:SF1">
    <property type="entry name" value="ARCHAETIDYLSERINE DECARBOXYLASE PROENZYME-RELATED"/>
    <property type="match status" value="1"/>
</dbReference>
<keyword evidence="12" id="KW-0812">Transmembrane</keyword>
<keyword evidence="10 11" id="KW-0670">Pyruvate</keyword>
<evidence type="ECO:0000313" key="13">
    <source>
        <dbReference type="EMBL" id="AJF06966.1"/>
    </source>
</evidence>
<dbReference type="InterPro" id="IPR003817">
    <property type="entry name" value="PS_Dcarbxylase"/>
</dbReference>
<dbReference type="GO" id="GO:0005886">
    <property type="term" value="C:plasma membrane"/>
    <property type="evidence" value="ECO:0007669"/>
    <property type="project" value="UniProtKB-SubCell"/>
</dbReference>
<keyword evidence="5 11" id="KW-0472">Membrane</keyword>
<dbReference type="GO" id="GO:0006646">
    <property type="term" value="P:phosphatidylethanolamine biosynthetic process"/>
    <property type="evidence" value="ECO:0007669"/>
    <property type="project" value="UniProtKB-UniRule"/>
</dbReference>
<keyword evidence="1 11" id="KW-1003">Cell membrane</keyword>
<comment type="pathway">
    <text evidence="11">Phospholipid metabolism; phosphatidylethanolamine biosynthesis; phosphatidylethanolamine from CDP-diacylglycerol: step 2/2.</text>
</comment>
<dbReference type="Proteomes" id="UP000035036">
    <property type="component" value="Chromosome"/>
</dbReference>
<evidence type="ECO:0000256" key="3">
    <source>
        <dbReference type="ARBA" id="ARBA00022793"/>
    </source>
</evidence>
<sequence>MRNRNQPIAVEGYPFIGLFAFITLVFGLLDWGFLTFIFFLLTLFSVYFFRNPERLVPNEPNALVAPADGKVVFVGEVREERFLKEETLKVSIFMNVFNVHVNRFPVAGKVLDSYYSKGKYLNASLDKASIENEQSGLLIEAEGGQKLLCVQIAGLVARRIVSYPEVGDSLERGDRYGLIRFGSRVDLYLPKNTDVKLRVGDKTVGGETIVGYFQ</sequence>
<dbReference type="KEGG" id="gsb:GSUB_10910"/>
<evidence type="ECO:0000256" key="6">
    <source>
        <dbReference type="ARBA" id="ARBA00023145"/>
    </source>
</evidence>
<dbReference type="HAMAP" id="MF_00664">
    <property type="entry name" value="PS_decarb_PSD_A"/>
    <property type="match status" value="1"/>
</dbReference>
<feature type="active site" description="Schiff-base intermediate with substrate; via pyruvic acid" evidence="11">
    <location>
        <position position="183"/>
    </location>
</feature>
<feature type="chain" id="PRO_5023275510" description="Phosphatidylserine decarboxylase beta chain" evidence="11">
    <location>
        <begin position="1"/>
        <end position="182"/>
    </location>
</feature>
<evidence type="ECO:0000256" key="7">
    <source>
        <dbReference type="ARBA" id="ARBA00023209"/>
    </source>
</evidence>
<keyword evidence="6 11" id="KW-0865">Zymogen</keyword>
<feature type="transmembrane region" description="Helical" evidence="12">
    <location>
        <begin position="7"/>
        <end position="25"/>
    </location>
</feature>
<keyword evidence="3 11" id="KW-0210">Decarboxylase</keyword>
<protein>
    <recommendedName>
        <fullName evidence="11">Phosphatidylserine decarboxylase proenzyme</fullName>
        <ecNumber evidence="11">4.1.1.65</ecNumber>
    </recommendedName>
    <component>
        <recommendedName>
            <fullName evidence="11">Phosphatidylserine decarboxylase alpha chain</fullName>
        </recommendedName>
    </component>
    <component>
        <recommendedName>
            <fullName evidence="11">Phosphatidylserine decarboxylase beta chain</fullName>
        </recommendedName>
    </component>
</protein>
<comment type="cofactor">
    <cofactor evidence="11">
        <name>pyruvate</name>
        <dbReference type="ChEBI" id="CHEBI:15361"/>
    </cofactor>
    <text evidence="11">Binds 1 pyruvoyl group covalently per subunit.</text>
</comment>
<evidence type="ECO:0000256" key="2">
    <source>
        <dbReference type="ARBA" id="ARBA00022516"/>
    </source>
</evidence>
<name>A0A0B5FTL0_9BACT</name>
<evidence type="ECO:0000256" key="12">
    <source>
        <dbReference type="SAM" id="Phobius"/>
    </source>
</evidence>
<evidence type="ECO:0000256" key="4">
    <source>
        <dbReference type="ARBA" id="ARBA00023098"/>
    </source>
</evidence>
<dbReference type="RefSeq" id="WP_040200807.1">
    <property type="nucleotide sequence ID" value="NZ_CP010311.1"/>
</dbReference>
<dbReference type="InterPro" id="IPR033175">
    <property type="entry name" value="PSD-A"/>
</dbReference>